<dbReference type="GO" id="GO:0009277">
    <property type="term" value="C:fungal-type cell wall"/>
    <property type="evidence" value="ECO:0007669"/>
    <property type="project" value="TreeGrafter"/>
</dbReference>
<evidence type="ECO:0000313" key="2">
    <source>
        <dbReference type="EMBL" id="EDR12511.1"/>
    </source>
</evidence>
<proteinExistence type="predicted"/>
<evidence type="ECO:0000313" key="3">
    <source>
        <dbReference type="Proteomes" id="UP000001194"/>
    </source>
</evidence>
<dbReference type="AlphaFoldDB" id="B0CYU3"/>
<dbReference type="Proteomes" id="UP000001194">
    <property type="component" value="Unassembled WGS sequence"/>
</dbReference>
<accession>B0CYU3</accession>
<name>B0CYU3_LACBS</name>
<dbReference type="InterPro" id="IPR017853">
    <property type="entry name" value="GH"/>
</dbReference>
<dbReference type="InParanoid" id="B0CYU3"/>
<evidence type="ECO:0000259" key="1">
    <source>
        <dbReference type="Pfam" id="PF11790"/>
    </source>
</evidence>
<sequence length="212" mass="23301">YNWSPWAPASAAALGLEFMPMLWGPKQIGDFTRLVKPGYAKTVLGFNEPNQPGQSDLDPGYGAQLWQQYIQPLKNQGYALVTPACTNAPSGKQWMQTFFSACNGCTFDALALHYYGTSAQDFINHVTDYHNTFGLDIFVTEFACQNFGGGAQCSSSDVVNFMNTVTGFMDNTPWVKKYFAFGLQHDMVGVNTANQLLAGNGYPTSLGYSYIN</sequence>
<dbReference type="SUPFAM" id="SSF51445">
    <property type="entry name" value="(Trans)glycosidases"/>
    <property type="match status" value="1"/>
</dbReference>
<feature type="domain" description="Asl1-like glycosyl hydrolase catalytic" evidence="1">
    <location>
        <begin position="1"/>
        <end position="210"/>
    </location>
</feature>
<gene>
    <name evidence="2" type="ORF">LACBIDRAFT_246347</name>
</gene>
<dbReference type="KEGG" id="lbc:LACBIDRAFT_246347"/>
<dbReference type="GeneID" id="6072171"/>
<dbReference type="Gene3D" id="3.20.20.80">
    <property type="entry name" value="Glycosidases"/>
    <property type="match status" value="1"/>
</dbReference>
<dbReference type="GO" id="GO:0071966">
    <property type="term" value="P:fungal-type cell wall polysaccharide metabolic process"/>
    <property type="evidence" value="ECO:0007669"/>
    <property type="project" value="TreeGrafter"/>
</dbReference>
<dbReference type="OrthoDB" id="5959761at2759"/>
<reference evidence="2 3" key="1">
    <citation type="journal article" date="2008" name="Nature">
        <title>The genome of Laccaria bicolor provides insights into mycorrhizal symbiosis.</title>
        <authorList>
            <person name="Martin F."/>
            <person name="Aerts A."/>
            <person name="Ahren D."/>
            <person name="Brun A."/>
            <person name="Danchin E.G.J."/>
            <person name="Duchaussoy F."/>
            <person name="Gibon J."/>
            <person name="Kohler A."/>
            <person name="Lindquist E."/>
            <person name="Pereda V."/>
            <person name="Salamov A."/>
            <person name="Shapiro H.J."/>
            <person name="Wuyts J."/>
            <person name="Blaudez D."/>
            <person name="Buee M."/>
            <person name="Brokstein P."/>
            <person name="Canbaeck B."/>
            <person name="Cohen D."/>
            <person name="Courty P.E."/>
            <person name="Coutinho P.M."/>
            <person name="Delaruelle C."/>
            <person name="Detter J.C."/>
            <person name="Deveau A."/>
            <person name="DiFazio S."/>
            <person name="Duplessis S."/>
            <person name="Fraissinet-Tachet L."/>
            <person name="Lucic E."/>
            <person name="Frey-Klett P."/>
            <person name="Fourrey C."/>
            <person name="Feussner I."/>
            <person name="Gay G."/>
            <person name="Grimwood J."/>
            <person name="Hoegger P.J."/>
            <person name="Jain P."/>
            <person name="Kilaru S."/>
            <person name="Labbe J."/>
            <person name="Lin Y.C."/>
            <person name="Legue V."/>
            <person name="Le Tacon F."/>
            <person name="Marmeisse R."/>
            <person name="Melayah D."/>
            <person name="Montanini B."/>
            <person name="Muratet M."/>
            <person name="Nehls U."/>
            <person name="Niculita-Hirzel H."/>
            <person name="Oudot-Le Secq M.P."/>
            <person name="Peter M."/>
            <person name="Quesneville H."/>
            <person name="Rajashekar B."/>
            <person name="Reich M."/>
            <person name="Rouhier N."/>
            <person name="Schmutz J."/>
            <person name="Yin T."/>
            <person name="Chalot M."/>
            <person name="Henrissat B."/>
            <person name="Kuees U."/>
            <person name="Lucas S."/>
            <person name="Van de Peer Y."/>
            <person name="Podila G.K."/>
            <person name="Polle A."/>
            <person name="Pukkila P.J."/>
            <person name="Richardson P.M."/>
            <person name="Rouze P."/>
            <person name="Sanders I.R."/>
            <person name="Stajich J.E."/>
            <person name="Tunlid A."/>
            <person name="Tuskan G."/>
            <person name="Grigoriev I.V."/>
        </authorList>
    </citation>
    <scope>NUCLEOTIDE SEQUENCE [LARGE SCALE GENOMIC DNA]</scope>
    <source>
        <strain evidence="3">S238N-H82 / ATCC MYA-4686</strain>
    </source>
</reference>
<dbReference type="PANTHER" id="PTHR34154">
    <property type="entry name" value="ALKALI-SENSITIVE LINKAGE PROTEIN 1"/>
    <property type="match status" value="1"/>
</dbReference>
<dbReference type="InterPro" id="IPR053183">
    <property type="entry name" value="ASL1"/>
</dbReference>
<dbReference type="Pfam" id="PF11790">
    <property type="entry name" value="Glyco_hydro_cc"/>
    <property type="match status" value="1"/>
</dbReference>
<dbReference type="HOGENOM" id="CLU_040908_6_2_1"/>
<dbReference type="PANTHER" id="PTHR34154:SF3">
    <property type="entry name" value="ALKALI-SENSITIVE LINKAGE PROTEIN 1"/>
    <property type="match status" value="1"/>
</dbReference>
<dbReference type="STRING" id="486041.B0CYU3"/>
<protein>
    <submittedName>
        <fullName evidence="2">Predicted protein</fullName>
    </submittedName>
</protein>
<keyword evidence="3" id="KW-1185">Reference proteome</keyword>
<dbReference type="InterPro" id="IPR024655">
    <property type="entry name" value="Asl1_glyco_hydro_catalytic"/>
</dbReference>
<feature type="non-terminal residue" evidence="2">
    <location>
        <position position="1"/>
    </location>
</feature>
<dbReference type="EMBL" id="DS547094">
    <property type="protein sequence ID" value="EDR12511.1"/>
    <property type="molecule type" value="Genomic_DNA"/>
</dbReference>
<dbReference type="RefSeq" id="XP_001876775.1">
    <property type="nucleotide sequence ID" value="XM_001876740.1"/>
</dbReference>
<organism evidence="3">
    <name type="scientific">Laccaria bicolor (strain S238N-H82 / ATCC MYA-4686)</name>
    <name type="common">Bicoloured deceiver</name>
    <name type="synonym">Laccaria laccata var. bicolor</name>
    <dbReference type="NCBI Taxonomy" id="486041"/>
    <lineage>
        <taxon>Eukaryota</taxon>
        <taxon>Fungi</taxon>
        <taxon>Dikarya</taxon>
        <taxon>Basidiomycota</taxon>
        <taxon>Agaricomycotina</taxon>
        <taxon>Agaricomycetes</taxon>
        <taxon>Agaricomycetidae</taxon>
        <taxon>Agaricales</taxon>
        <taxon>Agaricineae</taxon>
        <taxon>Hydnangiaceae</taxon>
        <taxon>Laccaria</taxon>
    </lineage>
</organism>